<dbReference type="InterPro" id="IPR012337">
    <property type="entry name" value="RNaseH-like_sf"/>
</dbReference>
<evidence type="ECO:0000256" key="5">
    <source>
        <dbReference type="ARBA" id="ARBA00022759"/>
    </source>
</evidence>
<dbReference type="Proteomes" id="UP000034826">
    <property type="component" value="Unassembled WGS sequence"/>
</dbReference>
<comment type="function">
    <text evidence="13">The RuvA-RuvB-RuvC complex processes Holliday junction (HJ) DNA during genetic recombination and DNA repair. Endonuclease that resolves HJ intermediates. Cleaves cruciform DNA by making single-stranded nicks across the HJ at symmetrical positions within the homologous arms, yielding a 5'-phosphate and a 3'-hydroxyl group; requires a central core of homology in the junction. The consensus cleavage sequence is 5'-(A/T)TT(C/G)-3'. Cleavage occurs on the 3'-side of the TT dinucleotide at the point of strand exchange. HJ branch migration catalyzed by RuvA-RuvB allows RuvC to scan DNA until it finds its consensus sequence, where it cleaves and resolves the cruciform DNA.</text>
</comment>
<comment type="caution">
    <text evidence="13">Lacks conserved residue(s) required for the propagation of feature annotation.</text>
</comment>
<evidence type="ECO:0000256" key="10">
    <source>
        <dbReference type="ARBA" id="ARBA00023172"/>
    </source>
</evidence>
<dbReference type="CDD" id="cd16962">
    <property type="entry name" value="RuvC"/>
    <property type="match status" value="1"/>
</dbReference>
<keyword evidence="8 13" id="KW-0460">Magnesium</keyword>
<comment type="caution">
    <text evidence="14">The sequence shown here is derived from an EMBL/GenBank/DDBJ whole genome shotgun (WGS) entry which is preliminary data.</text>
</comment>
<evidence type="ECO:0000256" key="12">
    <source>
        <dbReference type="ARBA" id="ARBA00029354"/>
    </source>
</evidence>
<keyword evidence="11 13" id="KW-0234">DNA repair</keyword>
<protein>
    <recommendedName>
        <fullName evidence="13">Crossover junction endodeoxyribonuclease RuvC</fullName>
        <ecNumber evidence="13">3.1.21.10</ecNumber>
    </recommendedName>
    <alternativeName>
        <fullName evidence="13">Holliday junction nuclease RuvC</fullName>
    </alternativeName>
    <alternativeName>
        <fullName evidence="13">Holliday junction resolvase RuvC</fullName>
    </alternativeName>
</protein>
<evidence type="ECO:0000256" key="8">
    <source>
        <dbReference type="ARBA" id="ARBA00022842"/>
    </source>
</evidence>
<dbReference type="InterPro" id="IPR020563">
    <property type="entry name" value="X-over_junc_endoDNase_Mg_BS"/>
</dbReference>
<evidence type="ECO:0000256" key="13">
    <source>
        <dbReference type="HAMAP-Rule" id="MF_00034"/>
    </source>
</evidence>
<dbReference type="InterPro" id="IPR002176">
    <property type="entry name" value="X-over_junc_endoDNase_RuvC"/>
</dbReference>
<comment type="cofactor">
    <cofactor evidence="13">
        <name>Mg(2+)</name>
        <dbReference type="ChEBI" id="CHEBI:18420"/>
    </cofactor>
    <text evidence="13">Binds 2 Mg(2+) ion per subunit.</text>
</comment>
<comment type="subcellular location">
    <subcellularLocation>
        <location evidence="13">Cytoplasm</location>
    </subcellularLocation>
</comment>
<feature type="active site" evidence="13">
    <location>
        <position position="41"/>
    </location>
</feature>
<dbReference type="Pfam" id="PF02075">
    <property type="entry name" value="RuvC"/>
    <property type="match status" value="1"/>
</dbReference>
<keyword evidence="2 13" id="KW-0963">Cytoplasm</keyword>
<evidence type="ECO:0000256" key="4">
    <source>
        <dbReference type="ARBA" id="ARBA00022723"/>
    </source>
</evidence>
<name>A0A0G1J5S8_9BACT</name>
<keyword evidence="10 13" id="KW-0233">DNA recombination</keyword>
<comment type="subunit">
    <text evidence="13">Homodimer which binds Holliday junction (HJ) DNA. The HJ becomes 2-fold symmetrical on binding to RuvC with unstacked arms; it has a different conformation from HJ DNA in complex with RuvA. In the full resolvosome a probable DNA-RuvA(4)-RuvB(12)-RuvC(2) complex forms which resolves the HJ.</text>
</comment>
<feature type="active site" evidence="13">
    <location>
        <position position="114"/>
    </location>
</feature>
<evidence type="ECO:0000313" key="15">
    <source>
        <dbReference type="Proteomes" id="UP000034826"/>
    </source>
</evidence>
<sequence>MLGYGCVSTDSSLEASVRLLFIFREINRLIEEYKPDMAGLEKLFFNTNTMTAMGVGEARGVVMLALARVGIEIAEFTPLAIKQAVAGYGRAEKIQVQKMVMALLHLNKVPKPDDAADALAVALTLSATVKKF</sequence>
<evidence type="ECO:0000256" key="2">
    <source>
        <dbReference type="ARBA" id="ARBA00022490"/>
    </source>
</evidence>
<dbReference type="NCBIfam" id="NF000711">
    <property type="entry name" value="PRK00039.2-1"/>
    <property type="match status" value="1"/>
</dbReference>
<dbReference type="GO" id="GO:0000287">
    <property type="term" value="F:magnesium ion binding"/>
    <property type="evidence" value="ECO:0007669"/>
    <property type="project" value="UniProtKB-UniRule"/>
</dbReference>
<dbReference type="PRINTS" id="PR00696">
    <property type="entry name" value="RSOLVASERUVC"/>
</dbReference>
<dbReference type="Gene3D" id="3.30.420.10">
    <property type="entry name" value="Ribonuclease H-like superfamily/Ribonuclease H"/>
    <property type="match status" value="1"/>
</dbReference>
<comment type="catalytic activity">
    <reaction evidence="12 13">
        <text>Endonucleolytic cleavage at a junction such as a reciprocal single-stranded crossover between two homologous DNA duplexes (Holliday junction).</text>
        <dbReference type="EC" id="3.1.21.10"/>
    </reaction>
</comment>
<organism evidence="14 15">
    <name type="scientific">Candidatus Woesebacteria bacterium GW2011_GWA2_44_33</name>
    <dbReference type="NCBI Taxonomy" id="1618564"/>
    <lineage>
        <taxon>Bacteria</taxon>
        <taxon>Candidatus Woeseibacteriota</taxon>
    </lineage>
</organism>
<proteinExistence type="inferred from homology"/>
<dbReference type="AlphaFoldDB" id="A0A0G1J5S8"/>
<reference evidence="14 15" key="1">
    <citation type="journal article" date="2015" name="Nature">
        <title>rRNA introns, odd ribosomes, and small enigmatic genomes across a large radiation of phyla.</title>
        <authorList>
            <person name="Brown C.T."/>
            <person name="Hug L.A."/>
            <person name="Thomas B.C."/>
            <person name="Sharon I."/>
            <person name="Castelle C.J."/>
            <person name="Singh A."/>
            <person name="Wilkins M.J."/>
            <person name="Williams K.H."/>
            <person name="Banfield J.F."/>
        </authorList>
    </citation>
    <scope>NUCLEOTIDE SEQUENCE [LARGE SCALE GENOMIC DNA]</scope>
</reference>
<comment type="similarity">
    <text evidence="1 13">Belongs to the RuvC family.</text>
</comment>
<keyword evidence="9 13" id="KW-0238">DNA-binding</keyword>
<feature type="binding site" evidence="13">
    <location>
        <position position="114"/>
    </location>
    <ligand>
        <name>Mg(2+)</name>
        <dbReference type="ChEBI" id="CHEBI:18420"/>
        <label>1</label>
    </ligand>
</feature>
<evidence type="ECO:0000256" key="6">
    <source>
        <dbReference type="ARBA" id="ARBA00022763"/>
    </source>
</evidence>
<dbReference type="EC" id="3.1.21.10" evidence="13"/>
<dbReference type="GO" id="GO:0006310">
    <property type="term" value="P:DNA recombination"/>
    <property type="evidence" value="ECO:0007669"/>
    <property type="project" value="UniProtKB-UniRule"/>
</dbReference>
<evidence type="ECO:0000256" key="11">
    <source>
        <dbReference type="ARBA" id="ARBA00023204"/>
    </source>
</evidence>
<dbReference type="EMBL" id="LCIY01000021">
    <property type="protein sequence ID" value="KKT66595.1"/>
    <property type="molecule type" value="Genomic_DNA"/>
</dbReference>
<keyword evidence="3 13" id="KW-0540">Nuclease</keyword>
<keyword evidence="6 13" id="KW-0227">DNA damage</keyword>
<dbReference type="FunFam" id="3.30.420.10:FF:000002">
    <property type="entry name" value="Crossover junction endodeoxyribonuclease RuvC"/>
    <property type="match status" value="1"/>
</dbReference>
<keyword evidence="5 13" id="KW-0255">Endonuclease</keyword>
<dbReference type="GO" id="GO:0008821">
    <property type="term" value="F:crossover junction DNA endonuclease activity"/>
    <property type="evidence" value="ECO:0007669"/>
    <property type="project" value="UniProtKB-UniRule"/>
</dbReference>
<dbReference type="SUPFAM" id="SSF53098">
    <property type="entry name" value="Ribonuclease H-like"/>
    <property type="match status" value="1"/>
</dbReference>
<dbReference type="PANTHER" id="PTHR30194:SF3">
    <property type="entry name" value="CROSSOVER JUNCTION ENDODEOXYRIBONUCLEASE RUVC"/>
    <property type="match status" value="1"/>
</dbReference>
<dbReference type="InterPro" id="IPR036397">
    <property type="entry name" value="RNaseH_sf"/>
</dbReference>
<dbReference type="GO" id="GO:0003677">
    <property type="term" value="F:DNA binding"/>
    <property type="evidence" value="ECO:0007669"/>
    <property type="project" value="UniProtKB-KW"/>
</dbReference>
<dbReference type="GO" id="GO:0048476">
    <property type="term" value="C:Holliday junction resolvase complex"/>
    <property type="evidence" value="ECO:0007669"/>
    <property type="project" value="UniProtKB-UniRule"/>
</dbReference>
<keyword evidence="4 13" id="KW-0479">Metal-binding</keyword>
<evidence type="ECO:0000256" key="1">
    <source>
        <dbReference type="ARBA" id="ARBA00009518"/>
    </source>
</evidence>
<evidence type="ECO:0000256" key="3">
    <source>
        <dbReference type="ARBA" id="ARBA00022722"/>
    </source>
</evidence>
<dbReference type="PATRIC" id="fig|1618564.3.peg.605"/>
<evidence type="ECO:0000313" key="14">
    <source>
        <dbReference type="EMBL" id="KKT66595.1"/>
    </source>
</evidence>
<dbReference type="GO" id="GO:0006281">
    <property type="term" value="P:DNA repair"/>
    <property type="evidence" value="ECO:0007669"/>
    <property type="project" value="UniProtKB-UniRule"/>
</dbReference>
<keyword evidence="7 13" id="KW-0378">Hydrolase</keyword>
<feature type="binding site" evidence="13">
    <location>
        <position position="41"/>
    </location>
    <ligand>
        <name>Mg(2+)</name>
        <dbReference type="ChEBI" id="CHEBI:18420"/>
        <label>2</label>
    </ligand>
</feature>
<gene>
    <name evidence="13" type="primary">ruvC</name>
    <name evidence="14" type="ORF">UW60_C0021G0011</name>
</gene>
<dbReference type="PANTHER" id="PTHR30194">
    <property type="entry name" value="CROSSOVER JUNCTION ENDODEOXYRIBONUCLEASE RUVC"/>
    <property type="match status" value="1"/>
</dbReference>
<dbReference type="PROSITE" id="PS01321">
    <property type="entry name" value="RUVC"/>
    <property type="match status" value="1"/>
</dbReference>
<accession>A0A0G1J5S8</accession>
<dbReference type="GO" id="GO:0005737">
    <property type="term" value="C:cytoplasm"/>
    <property type="evidence" value="ECO:0007669"/>
    <property type="project" value="UniProtKB-SubCell"/>
</dbReference>
<evidence type="ECO:0000256" key="7">
    <source>
        <dbReference type="ARBA" id="ARBA00022801"/>
    </source>
</evidence>
<evidence type="ECO:0000256" key="9">
    <source>
        <dbReference type="ARBA" id="ARBA00023125"/>
    </source>
</evidence>
<dbReference type="HAMAP" id="MF_00034">
    <property type="entry name" value="RuvC"/>
    <property type="match status" value="1"/>
</dbReference>